<proteinExistence type="predicted"/>
<keyword evidence="1 3" id="KW-0863">Zinc-finger</keyword>
<keyword evidence="1 3" id="KW-0479">Metal-binding</keyword>
<evidence type="ECO:0000256" key="1">
    <source>
        <dbReference type="ARBA" id="ARBA00022771"/>
    </source>
</evidence>
<dbReference type="KEGG" id="foc:113215701"/>
<evidence type="ECO:0000256" key="3">
    <source>
        <dbReference type="PROSITE-ProRule" id="PRU00175"/>
    </source>
</evidence>
<dbReference type="GO" id="GO:0008270">
    <property type="term" value="F:zinc ion binding"/>
    <property type="evidence" value="ECO:0007669"/>
    <property type="project" value="UniProtKB-KW"/>
</dbReference>
<dbReference type="InterPro" id="IPR001841">
    <property type="entry name" value="Znf_RING"/>
</dbReference>
<evidence type="ECO:0000313" key="6">
    <source>
        <dbReference type="Proteomes" id="UP000504606"/>
    </source>
</evidence>
<accession>A0A6J1TC52</accession>
<feature type="domain" description="RING-type" evidence="5">
    <location>
        <begin position="182"/>
        <end position="227"/>
    </location>
</feature>
<evidence type="ECO:0000256" key="2">
    <source>
        <dbReference type="ARBA" id="ARBA00022833"/>
    </source>
</evidence>
<evidence type="ECO:0000259" key="5">
    <source>
        <dbReference type="PROSITE" id="PS50089"/>
    </source>
</evidence>
<feature type="region of interest" description="Disordered" evidence="4">
    <location>
        <begin position="93"/>
        <end position="171"/>
    </location>
</feature>
<keyword evidence="2" id="KW-0862">Zinc</keyword>
<dbReference type="AlphaFoldDB" id="A0A6J1TC52"/>
<dbReference type="RefSeq" id="XP_026291144.1">
    <property type="nucleotide sequence ID" value="XM_026435359.2"/>
</dbReference>
<dbReference type="Proteomes" id="UP000504606">
    <property type="component" value="Unplaced"/>
</dbReference>
<evidence type="ECO:0000313" key="7">
    <source>
        <dbReference type="RefSeq" id="XP_026291144.1"/>
    </source>
</evidence>
<name>A0A6J1TC52_FRAOC</name>
<dbReference type="GeneID" id="113215701"/>
<evidence type="ECO:0000256" key="4">
    <source>
        <dbReference type="SAM" id="MobiDB-lite"/>
    </source>
</evidence>
<protein>
    <submittedName>
        <fullName evidence="7">Uncharacterized protein LOC113215701</fullName>
    </submittedName>
</protein>
<gene>
    <name evidence="7" type="primary">LOC113215701</name>
</gene>
<keyword evidence="6" id="KW-1185">Reference proteome</keyword>
<sequence>MLQDRSTIISLSKGRPPTCSMLPLSSMDLLGQAPTTRLRSSVTDQLKLKWLPSTTGVASSASVSVSPFSQCSPQQPGSLMPYSPAAMYGPGPSSGVPIHGNGPHYWNNPPSAQFGVGLGSPSPSSTAADRSVRRPSSARSTGGKGRRPRDEGEPASGPLTTAKLPERTDPDYDIHPNDVLCCDNCGSYIGRFDVMPCGHYGFCHRCLSSEKGQASKANRPEKCLACNKVS</sequence>
<dbReference type="PROSITE" id="PS50089">
    <property type="entry name" value="ZF_RING_2"/>
    <property type="match status" value="1"/>
</dbReference>
<reference evidence="7" key="1">
    <citation type="submission" date="2025-08" db="UniProtKB">
        <authorList>
            <consortium name="RefSeq"/>
        </authorList>
    </citation>
    <scope>IDENTIFICATION</scope>
    <source>
        <tissue evidence="7">Whole organism</tissue>
    </source>
</reference>
<organism evidence="6 7">
    <name type="scientific">Frankliniella occidentalis</name>
    <name type="common">Western flower thrips</name>
    <name type="synonym">Euthrips occidentalis</name>
    <dbReference type="NCBI Taxonomy" id="133901"/>
    <lineage>
        <taxon>Eukaryota</taxon>
        <taxon>Metazoa</taxon>
        <taxon>Ecdysozoa</taxon>
        <taxon>Arthropoda</taxon>
        <taxon>Hexapoda</taxon>
        <taxon>Insecta</taxon>
        <taxon>Pterygota</taxon>
        <taxon>Neoptera</taxon>
        <taxon>Paraneoptera</taxon>
        <taxon>Thysanoptera</taxon>
        <taxon>Terebrantia</taxon>
        <taxon>Thripoidea</taxon>
        <taxon>Thripidae</taxon>
        <taxon>Frankliniella</taxon>
    </lineage>
</organism>